<protein>
    <submittedName>
        <fullName evidence="1">Uncharacterized protein</fullName>
    </submittedName>
</protein>
<name>A0ACC1SPP3_9APHY</name>
<accession>A0ACC1SPP3</accession>
<keyword evidence="2" id="KW-1185">Reference proteome</keyword>
<dbReference type="EMBL" id="JANHOG010001112">
    <property type="protein sequence ID" value="KAJ3543815.1"/>
    <property type="molecule type" value="Genomic_DNA"/>
</dbReference>
<organism evidence="1 2">
    <name type="scientific">Phlebia brevispora</name>
    <dbReference type="NCBI Taxonomy" id="194682"/>
    <lineage>
        <taxon>Eukaryota</taxon>
        <taxon>Fungi</taxon>
        <taxon>Dikarya</taxon>
        <taxon>Basidiomycota</taxon>
        <taxon>Agaricomycotina</taxon>
        <taxon>Agaricomycetes</taxon>
        <taxon>Polyporales</taxon>
        <taxon>Meruliaceae</taxon>
        <taxon>Phlebia</taxon>
    </lineage>
</organism>
<reference evidence="1" key="1">
    <citation type="submission" date="2022-07" db="EMBL/GenBank/DDBJ databases">
        <title>Genome Sequence of Phlebia brevispora.</title>
        <authorList>
            <person name="Buettner E."/>
        </authorList>
    </citation>
    <scope>NUCLEOTIDE SEQUENCE</scope>
    <source>
        <strain evidence="1">MPL23</strain>
    </source>
</reference>
<evidence type="ECO:0000313" key="1">
    <source>
        <dbReference type="EMBL" id="KAJ3543815.1"/>
    </source>
</evidence>
<gene>
    <name evidence="1" type="ORF">NM688_g5817</name>
</gene>
<evidence type="ECO:0000313" key="2">
    <source>
        <dbReference type="Proteomes" id="UP001148662"/>
    </source>
</evidence>
<proteinExistence type="predicted"/>
<comment type="caution">
    <text evidence="1">The sequence shown here is derived from an EMBL/GenBank/DDBJ whole genome shotgun (WGS) entry which is preliminary data.</text>
</comment>
<dbReference type="Proteomes" id="UP001148662">
    <property type="component" value="Unassembled WGS sequence"/>
</dbReference>
<sequence>MPAPETVQSTQATFNHVNLMVDSFLANTELDDLRAIVRATLASSGPNTAAVFTAAARKRLVQTSAKAISSSTTLFDTLENGLSVPAPGLETILRQSRSMYGAGMGVAGLGVLTAVVKATVGLRWEIDGLMADSLAAVDADISQAIQSAKEELAGGRVSDLTAARAAVKELGMYVAESLKDTARWGGEFPFERALASIEYWKL</sequence>